<dbReference type="RefSeq" id="WP_092747010.1">
    <property type="nucleotide sequence ID" value="NZ_FMYL01000003.1"/>
</dbReference>
<gene>
    <name evidence="2" type="ORF">SAMN05421733_10338</name>
</gene>
<reference evidence="3" key="1">
    <citation type="submission" date="2016-09" db="EMBL/GenBank/DDBJ databases">
        <authorList>
            <person name="Varghese N."/>
            <person name="Submissions S."/>
        </authorList>
    </citation>
    <scope>NUCLEOTIDE SEQUENCE [LARGE SCALE GENOMIC DNA]</scope>
    <source>
        <strain evidence="3">ANC 4422</strain>
    </source>
</reference>
<dbReference type="OrthoDB" id="7063559at2"/>
<keyword evidence="1" id="KW-1133">Transmembrane helix</keyword>
<dbReference type="Proteomes" id="UP000242501">
    <property type="component" value="Unassembled WGS sequence"/>
</dbReference>
<feature type="transmembrane region" description="Helical" evidence="1">
    <location>
        <begin position="122"/>
        <end position="146"/>
    </location>
</feature>
<evidence type="ECO:0000256" key="1">
    <source>
        <dbReference type="SAM" id="Phobius"/>
    </source>
</evidence>
<dbReference type="EMBL" id="FMYL01000003">
    <property type="protein sequence ID" value="SDB87094.1"/>
    <property type="molecule type" value="Genomic_DNA"/>
</dbReference>
<dbReference type="AlphaFoldDB" id="A0A1G6GYW5"/>
<proteinExistence type="predicted"/>
<protein>
    <recommendedName>
        <fullName evidence="4">Four helix bundle sensory module for signal transduction</fullName>
    </recommendedName>
</protein>
<keyword evidence="1" id="KW-0812">Transmembrane</keyword>
<sequence>MTFSLPTDRFDKFLTIGGMFLLFWAVNISVTNYEKAEHARIKAMVIAQDVQYKYKDYSNAVNRGAEIYNNAIKNKEDPKKYKTEINKSLKDVEKYDPIIRQATLDMLEASNNLVLFERIRNFWLFITIIVFAVGIISTIIGLISWYKSHTAELK</sequence>
<dbReference type="STRING" id="1219383.SAMN05421733_10338"/>
<evidence type="ECO:0000313" key="3">
    <source>
        <dbReference type="Proteomes" id="UP000242501"/>
    </source>
</evidence>
<evidence type="ECO:0008006" key="4">
    <source>
        <dbReference type="Google" id="ProtNLM"/>
    </source>
</evidence>
<evidence type="ECO:0000313" key="2">
    <source>
        <dbReference type="EMBL" id="SDB87094.1"/>
    </source>
</evidence>
<accession>A0A1G6GYW5</accession>
<keyword evidence="3" id="KW-1185">Reference proteome</keyword>
<organism evidence="2 3">
    <name type="scientific">Acinetobacter boissieri</name>
    <dbReference type="NCBI Taxonomy" id="1219383"/>
    <lineage>
        <taxon>Bacteria</taxon>
        <taxon>Pseudomonadati</taxon>
        <taxon>Pseudomonadota</taxon>
        <taxon>Gammaproteobacteria</taxon>
        <taxon>Moraxellales</taxon>
        <taxon>Moraxellaceae</taxon>
        <taxon>Acinetobacter</taxon>
    </lineage>
</organism>
<name>A0A1G6GYW5_9GAMM</name>
<feature type="transmembrane region" description="Helical" evidence="1">
    <location>
        <begin position="13"/>
        <end position="33"/>
    </location>
</feature>
<keyword evidence="1" id="KW-0472">Membrane</keyword>